<dbReference type="InterPro" id="IPR013783">
    <property type="entry name" value="Ig-like_fold"/>
</dbReference>
<feature type="domain" description="CFAP65-like ninth Ig-like" evidence="2">
    <location>
        <begin position="183"/>
        <end position="218"/>
    </location>
</feature>
<dbReference type="Pfam" id="PF24507">
    <property type="entry name" value="Ig_CFAP65_4th"/>
    <property type="match status" value="1"/>
</dbReference>
<evidence type="ECO:0000259" key="1">
    <source>
        <dbReference type="Pfam" id="PF24507"/>
    </source>
</evidence>
<reference evidence="3" key="2">
    <citation type="submission" date="2025-09" db="UniProtKB">
        <authorList>
            <consortium name="Ensembl"/>
        </authorList>
    </citation>
    <scope>IDENTIFICATION</scope>
</reference>
<evidence type="ECO:0000313" key="4">
    <source>
        <dbReference type="Proteomes" id="UP000257200"/>
    </source>
</evidence>
<organism evidence="3 4">
    <name type="scientific">Acanthochromis polyacanthus</name>
    <name type="common">spiny chromis</name>
    <dbReference type="NCBI Taxonomy" id="80966"/>
    <lineage>
        <taxon>Eukaryota</taxon>
        <taxon>Metazoa</taxon>
        <taxon>Chordata</taxon>
        <taxon>Craniata</taxon>
        <taxon>Vertebrata</taxon>
        <taxon>Euteleostomi</taxon>
        <taxon>Actinopterygii</taxon>
        <taxon>Neopterygii</taxon>
        <taxon>Teleostei</taxon>
        <taxon>Neoteleostei</taxon>
        <taxon>Acanthomorphata</taxon>
        <taxon>Ovalentaria</taxon>
        <taxon>Pomacentridae</taxon>
        <taxon>Acanthochromis</taxon>
    </lineage>
</organism>
<dbReference type="Gene3D" id="2.60.40.10">
    <property type="entry name" value="Immunoglobulins"/>
    <property type="match status" value="1"/>
</dbReference>
<dbReference type="InterPro" id="IPR052614">
    <property type="entry name" value="CFAP65"/>
</dbReference>
<dbReference type="Pfam" id="PF24816">
    <property type="entry name" value="Ig_CFAP65__9th"/>
    <property type="match status" value="1"/>
</dbReference>
<keyword evidence="4" id="KW-1185">Reference proteome</keyword>
<feature type="domain" description="CFAP65 fourth Ig-like" evidence="1">
    <location>
        <begin position="5"/>
        <end position="39"/>
    </location>
</feature>
<dbReference type="PANTHER" id="PTHR46127">
    <property type="entry name" value="CILIA- AND FLAGELLA-ASSOCIATED PROTEIN 65"/>
    <property type="match status" value="1"/>
</dbReference>
<dbReference type="InterPro" id="IPR058536">
    <property type="entry name" value="Ig_CFAP65_4th"/>
</dbReference>
<dbReference type="Ensembl" id="ENSAPOT00000002313.1">
    <property type="protein sequence ID" value="ENSAPOP00000027009.1"/>
    <property type="gene ID" value="ENSAPOG00000011228.1"/>
</dbReference>
<reference evidence="3" key="1">
    <citation type="submission" date="2025-08" db="UniProtKB">
        <authorList>
            <consortium name="Ensembl"/>
        </authorList>
    </citation>
    <scope>IDENTIFICATION</scope>
</reference>
<accession>A0A3Q1GCT1</accession>
<evidence type="ECO:0000313" key="3">
    <source>
        <dbReference type="Ensembl" id="ENSAPOP00000027009.1"/>
    </source>
</evidence>
<dbReference type="Proteomes" id="UP000257200">
    <property type="component" value="Unplaced"/>
</dbReference>
<dbReference type="InterPro" id="IPR056344">
    <property type="entry name" value="Ig_CFAP65-like_9th"/>
</dbReference>
<dbReference type="GO" id="GO:0007288">
    <property type="term" value="P:sperm axoneme assembly"/>
    <property type="evidence" value="ECO:0007669"/>
    <property type="project" value="TreeGrafter"/>
</dbReference>
<dbReference type="GeneTree" id="ENSGT00430000031142"/>
<dbReference type="AlphaFoldDB" id="A0A3Q1GCT1"/>
<name>A0A3Q1GCT1_9TELE</name>
<dbReference type="InParanoid" id="A0A3Q1GCT1"/>
<sequence>METAVYSPTYPITHHRRVACVILHRDPVFLDLTGTCHSKLQKPVILTPEHLVDSARRQLSPDTLNAVQQDHNAQLGSAAVMPTPDPVCSSSSISSLHVSVVPNELVFNHKMSSSVLTSCASSQSVSITNHTRGKVSLVWTVAQDSPFSISPSLCDLAPLKSTSFRVTYDPKQLNTLHGAELECFADYKVVQDNQLFNISPRSGNLLPGQKRAVHFSYRLEL</sequence>
<dbReference type="PANTHER" id="PTHR46127:SF1">
    <property type="entry name" value="CILIA- AND FLAGELLA-ASSOCIATED PROTEIN 65"/>
    <property type="match status" value="1"/>
</dbReference>
<evidence type="ECO:0000259" key="2">
    <source>
        <dbReference type="Pfam" id="PF24816"/>
    </source>
</evidence>
<dbReference type="GO" id="GO:0036126">
    <property type="term" value="C:sperm flagellum"/>
    <property type="evidence" value="ECO:0007669"/>
    <property type="project" value="TreeGrafter"/>
</dbReference>
<protein>
    <submittedName>
        <fullName evidence="3">Uncharacterized protein</fullName>
    </submittedName>
</protein>
<proteinExistence type="predicted"/>
<dbReference type="GO" id="GO:0005737">
    <property type="term" value="C:cytoplasm"/>
    <property type="evidence" value="ECO:0007669"/>
    <property type="project" value="UniProtKB-SubCell"/>
</dbReference>